<name>A0ABN7RMD0_OIKDI</name>
<keyword evidence="1" id="KW-0245">EGF-like domain</keyword>
<sequence length="373" mass="39849">MGSQFPGENGFPVNLWPRSPSKPLTVVPVLVSENFDRAVIEEVYDVLNRLTSQSDCVEFRWITHADLGDYSNWIFLKPGSDCRTTVGLPSFGDSFRGGEVALELGPDCQRTPAVLRTMMLHAVGATPATIGGRRVSTIEPTAYKLCASNGPYSTCQGASCRSLGGKGWEILRSAVTHEEASRRCQSYSASGWEWRNDINSASKLPAICEASSSSKSSKCLNNLCSSKASCAQKGSAYSCRCLDGYFGNGFQCSPTNCPAGTVRHGETCVMDPCDSCKPRFACEAVDAGSASADCACKPGWTGNGQLCLPQKKTTTTRAALKPTTLPPFNRFAAKILPQPSRNGADPGMKKSGAMADLTRRLEGKGFISADCIS</sequence>
<evidence type="ECO:0000313" key="4">
    <source>
        <dbReference type="Proteomes" id="UP001158576"/>
    </source>
</evidence>
<dbReference type="EMBL" id="OU015568">
    <property type="protein sequence ID" value="CAG5078768.1"/>
    <property type="molecule type" value="Genomic_DNA"/>
</dbReference>
<protein>
    <submittedName>
        <fullName evidence="3">Oidioi.mRNA.OKI2018_I69.PAR.g9080.t1.cds</fullName>
    </submittedName>
</protein>
<dbReference type="PROSITE" id="PS50026">
    <property type="entry name" value="EGF_3"/>
    <property type="match status" value="1"/>
</dbReference>
<dbReference type="PROSITE" id="PS01186">
    <property type="entry name" value="EGF_2"/>
    <property type="match status" value="1"/>
</dbReference>
<dbReference type="InterPro" id="IPR000742">
    <property type="entry name" value="EGF"/>
</dbReference>
<dbReference type="Gene3D" id="2.10.25.10">
    <property type="entry name" value="Laminin"/>
    <property type="match status" value="1"/>
</dbReference>
<evidence type="ECO:0000313" key="3">
    <source>
        <dbReference type="EMBL" id="CAG5078768.1"/>
    </source>
</evidence>
<keyword evidence="4" id="KW-1185">Reference proteome</keyword>
<dbReference type="SMART" id="SM00181">
    <property type="entry name" value="EGF"/>
    <property type="match status" value="2"/>
</dbReference>
<dbReference type="Proteomes" id="UP001158576">
    <property type="component" value="Chromosome PAR"/>
</dbReference>
<evidence type="ECO:0000259" key="2">
    <source>
        <dbReference type="PROSITE" id="PS50026"/>
    </source>
</evidence>
<organism evidence="3 4">
    <name type="scientific">Oikopleura dioica</name>
    <name type="common">Tunicate</name>
    <dbReference type="NCBI Taxonomy" id="34765"/>
    <lineage>
        <taxon>Eukaryota</taxon>
        <taxon>Metazoa</taxon>
        <taxon>Chordata</taxon>
        <taxon>Tunicata</taxon>
        <taxon>Appendicularia</taxon>
        <taxon>Copelata</taxon>
        <taxon>Oikopleuridae</taxon>
        <taxon>Oikopleura</taxon>
    </lineage>
</organism>
<reference evidence="3 4" key="1">
    <citation type="submission" date="2021-04" db="EMBL/GenBank/DDBJ databases">
        <authorList>
            <person name="Bliznina A."/>
        </authorList>
    </citation>
    <scope>NUCLEOTIDE SEQUENCE [LARGE SCALE GENOMIC DNA]</scope>
</reference>
<feature type="domain" description="EGF-like" evidence="2">
    <location>
        <begin position="215"/>
        <end position="251"/>
    </location>
</feature>
<accession>A0ABN7RMD0</accession>
<proteinExistence type="predicted"/>
<gene>
    <name evidence="3" type="ORF">OKIOD_LOCUS638</name>
</gene>
<comment type="caution">
    <text evidence="1">Lacks conserved residue(s) required for the propagation of feature annotation.</text>
</comment>
<evidence type="ECO:0000256" key="1">
    <source>
        <dbReference type="PROSITE-ProRule" id="PRU00076"/>
    </source>
</evidence>